<evidence type="ECO:0000313" key="7">
    <source>
        <dbReference type="EMBL" id="PQJ12390.1"/>
    </source>
</evidence>
<evidence type="ECO:0000256" key="3">
    <source>
        <dbReference type="ARBA" id="ARBA00023082"/>
    </source>
</evidence>
<dbReference type="PANTHER" id="PTHR43133">
    <property type="entry name" value="RNA POLYMERASE ECF-TYPE SIGMA FACTO"/>
    <property type="match status" value="1"/>
</dbReference>
<name>A0A2S7SZL5_9BACT</name>
<dbReference type="PANTHER" id="PTHR43133:SF62">
    <property type="entry name" value="RNA POLYMERASE SIGMA FACTOR SIGZ"/>
    <property type="match status" value="1"/>
</dbReference>
<dbReference type="NCBIfam" id="TIGR02937">
    <property type="entry name" value="sigma70-ECF"/>
    <property type="match status" value="1"/>
</dbReference>
<feature type="domain" description="RNA polymerase sigma-70 region 2" evidence="5">
    <location>
        <begin position="51"/>
        <end position="118"/>
    </location>
</feature>
<comment type="caution">
    <text evidence="7">The sequence shown here is derived from an EMBL/GenBank/DDBJ whole genome shotgun (WGS) entry which is preliminary data.</text>
</comment>
<accession>A0A2S7SZL5</accession>
<dbReference type="Proteomes" id="UP000239872">
    <property type="component" value="Unassembled WGS sequence"/>
</dbReference>
<dbReference type="EMBL" id="PPSL01000001">
    <property type="protein sequence ID" value="PQJ12390.1"/>
    <property type="molecule type" value="Genomic_DNA"/>
</dbReference>
<dbReference type="AlphaFoldDB" id="A0A2S7SZL5"/>
<feature type="domain" description="RNA polymerase sigma factor 70 region 4 type 2" evidence="6">
    <location>
        <begin position="149"/>
        <end position="197"/>
    </location>
</feature>
<dbReference type="Gene3D" id="1.10.10.10">
    <property type="entry name" value="Winged helix-like DNA-binding domain superfamily/Winged helix DNA-binding domain"/>
    <property type="match status" value="1"/>
</dbReference>
<evidence type="ECO:0000256" key="1">
    <source>
        <dbReference type="ARBA" id="ARBA00010641"/>
    </source>
</evidence>
<dbReference type="Pfam" id="PF04542">
    <property type="entry name" value="Sigma70_r2"/>
    <property type="match status" value="1"/>
</dbReference>
<dbReference type="CDD" id="cd06171">
    <property type="entry name" value="Sigma70_r4"/>
    <property type="match status" value="1"/>
</dbReference>
<reference evidence="7 8" key="1">
    <citation type="submission" date="2018-01" db="EMBL/GenBank/DDBJ databases">
        <title>A novel member of the phylum Bacteroidetes isolated from glacier ice.</title>
        <authorList>
            <person name="Liu Q."/>
            <person name="Xin Y.-H."/>
        </authorList>
    </citation>
    <scope>NUCLEOTIDE SEQUENCE [LARGE SCALE GENOMIC DNA]</scope>
    <source>
        <strain evidence="7 8">RB1R16</strain>
    </source>
</reference>
<evidence type="ECO:0000256" key="2">
    <source>
        <dbReference type="ARBA" id="ARBA00023015"/>
    </source>
</evidence>
<sequence length="203" mass="23457">MEICFCLINSILFITKAIIFDNNAENLITDTANFDLLELIRQRSAKGFEILYDKYSDALFSIITRIVANTATAEDLLQDTFVKIWKNIGSYDEQKGSFYTWMLNIARFTSIDYLRTKQHKNELKTGSDEVLEFGPDAKKTLPSIDHMGLRASVHKMELKYRQVIDIIYFYGYTYEETAVILDIPVGTVKTRARKAIQLLRNDL</sequence>
<keyword evidence="2" id="KW-0805">Transcription regulation</keyword>
<dbReference type="InterPro" id="IPR036388">
    <property type="entry name" value="WH-like_DNA-bd_sf"/>
</dbReference>
<organism evidence="7 8">
    <name type="scientific">Flavipsychrobacter stenotrophus</name>
    <dbReference type="NCBI Taxonomy" id="2077091"/>
    <lineage>
        <taxon>Bacteria</taxon>
        <taxon>Pseudomonadati</taxon>
        <taxon>Bacteroidota</taxon>
        <taxon>Chitinophagia</taxon>
        <taxon>Chitinophagales</taxon>
        <taxon>Chitinophagaceae</taxon>
        <taxon>Flavipsychrobacter</taxon>
    </lineage>
</organism>
<dbReference type="GO" id="GO:0016987">
    <property type="term" value="F:sigma factor activity"/>
    <property type="evidence" value="ECO:0007669"/>
    <property type="project" value="UniProtKB-KW"/>
</dbReference>
<evidence type="ECO:0000259" key="5">
    <source>
        <dbReference type="Pfam" id="PF04542"/>
    </source>
</evidence>
<evidence type="ECO:0000313" key="8">
    <source>
        <dbReference type="Proteomes" id="UP000239872"/>
    </source>
</evidence>
<dbReference type="SUPFAM" id="SSF88659">
    <property type="entry name" value="Sigma3 and sigma4 domains of RNA polymerase sigma factors"/>
    <property type="match status" value="1"/>
</dbReference>
<dbReference type="InterPro" id="IPR013325">
    <property type="entry name" value="RNA_pol_sigma_r2"/>
</dbReference>
<dbReference type="Pfam" id="PF08281">
    <property type="entry name" value="Sigma70_r4_2"/>
    <property type="match status" value="1"/>
</dbReference>
<keyword evidence="3" id="KW-0731">Sigma factor</keyword>
<dbReference type="InterPro" id="IPR007627">
    <property type="entry name" value="RNA_pol_sigma70_r2"/>
</dbReference>
<proteinExistence type="inferred from homology"/>
<dbReference type="GO" id="GO:0003677">
    <property type="term" value="F:DNA binding"/>
    <property type="evidence" value="ECO:0007669"/>
    <property type="project" value="InterPro"/>
</dbReference>
<dbReference type="InterPro" id="IPR014284">
    <property type="entry name" value="RNA_pol_sigma-70_dom"/>
</dbReference>
<dbReference type="InterPro" id="IPR039425">
    <property type="entry name" value="RNA_pol_sigma-70-like"/>
</dbReference>
<dbReference type="GO" id="GO:0006352">
    <property type="term" value="P:DNA-templated transcription initiation"/>
    <property type="evidence" value="ECO:0007669"/>
    <property type="project" value="InterPro"/>
</dbReference>
<gene>
    <name evidence="7" type="ORF">CJD36_001170</name>
</gene>
<dbReference type="InterPro" id="IPR013249">
    <property type="entry name" value="RNA_pol_sigma70_r4_t2"/>
</dbReference>
<keyword evidence="4" id="KW-0804">Transcription</keyword>
<dbReference type="SUPFAM" id="SSF88946">
    <property type="entry name" value="Sigma2 domain of RNA polymerase sigma factors"/>
    <property type="match status" value="1"/>
</dbReference>
<dbReference type="Gene3D" id="1.10.1740.10">
    <property type="match status" value="1"/>
</dbReference>
<dbReference type="InterPro" id="IPR013324">
    <property type="entry name" value="RNA_pol_sigma_r3/r4-like"/>
</dbReference>
<keyword evidence="8" id="KW-1185">Reference proteome</keyword>
<evidence type="ECO:0000259" key="6">
    <source>
        <dbReference type="Pfam" id="PF08281"/>
    </source>
</evidence>
<comment type="similarity">
    <text evidence="1">Belongs to the sigma-70 factor family. ECF subfamily.</text>
</comment>
<protein>
    <submittedName>
        <fullName evidence="7">RNA polymerase subunit sigma-70</fullName>
    </submittedName>
</protein>
<evidence type="ECO:0000256" key="4">
    <source>
        <dbReference type="ARBA" id="ARBA00023163"/>
    </source>
</evidence>